<dbReference type="RefSeq" id="WP_382221466.1">
    <property type="nucleotide sequence ID" value="NZ_JBHTCA010000004.1"/>
</dbReference>
<dbReference type="Proteomes" id="UP001596501">
    <property type="component" value="Unassembled WGS sequence"/>
</dbReference>
<keyword evidence="2" id="KW-1185">Reference proteome</keyword>
<sequence>MAKLIHIVGPQGSGKTMLGALIIADLKRRGKTALCPQDHGLIDYRETREPNRLRDRAFIDPETGKATTYDVLVIEHERDLPPLGQVEHSDQVIHLQWAREVQR</sequence>
<organism evidence="1 2">
    <name type="scientific">Hydrogenophaga atypica</name>
    <dbReference type="NCBI Taxonomy" id="249409"/>
    <lineage>
        <taxon>Bacteria</taxon>
        <taxon>Pseudomonadati</taxon>
        <taxon>Pseudomonadota</taxon>
        <taxon>Betaproteobacteria</taxon>
        <taxon>Burkholderiales</taxon>
        <taxon>Comamonadaceae</taxon>
        <taxon>Hydrogenophaga</taxon>
    </lineage>
</organism>
<gene>
    <name evidence="1" type="ORF">ACFQPB_07695</name>
</gene>
<dbReference type="EMBL" id="JBHTCA010000004">
    <property type="protein sequence ID" value="MFC7408740.1"/>
    <property type="molecule type" value="Genomic_DNA"/>
</dbReference>
<proteinExistence type="predicted"/>
<dbReference type="InterPro" id="IPR027417">
    <property type="entry name" value="P-loop_NTPase"/>
</dbReference>
<protein>
    <recommendedName>
        <fullName evidence="3">Zona occludens toxin N-terminal domain-containing protein</fullName>
    </recommendedName>
</protein>
<evidence type="ECO:0000313" key="2">
    <source>
        <dbReference type="Proteomes" id="UP001596501"/>
    </source>
</evidence>
<dbReference type="SUPFAM" id="SSF52540">
    <property type="entry name" value="P-loop containing nucleoside triphosphate hydrolases"/>
    <property type="match status" value="1"/>
</dbReference>
<evidence type="ECO:0000313" key="1">
    <source>
        <dbReference type="EMBL" id="MFC7408740.1"/>
    </source>
</evidence>
<dbReference type="Gene3D" id="3.40.50.300">
    <property type="entry name" value="P-loop containing nucleotide triphosphate hydrolases"/>
    <property type="match status" value="1"/>
</dbReference>
<comment type="caution">
    <text evidence="1">The sequence shown here is derived from an EMBL/GenBank/DDBJ whole genome shotgun (WGS) entry which is preliminary data.</text>
</comment>
<evidence type="ECO:0008006" key="3">
    <source>
        <dbReference type="Google" id="ProtNLM"/>
    </source>
</evidence>
<accession>A0ABW2QH15</accession>
<reference evidence="2" key="1">
    <citation type="journal article" date="2019" name="Int. J. Syst. Evol. Microbiol.">
        <title>The Global Catalogue of Microorganisms (GCM) 10K type strain sequencing project: providing services to taxonomists for standard genome sequencing and annotation.</title>
        <authorList>
            <consortium name="The Broad Institute Genomics Platform"/>
            <consortium name="The Broad Institute Genome Sequencing Center for Infectious Disease"/>
            <person name="Wu L."/>
            <person name="Ma J."/>
        </authorList>
    </citation>
    <scope>NUCLEOTIDE SEQUENCE [LARGE SCALE GENOMIC DNA]</scope>
    <source>
        <strain evidence="2">CGMCC 1.12371</strain>
    </source>
</reference>
<name>A0ABW2QH15_9BURK</name>